<dbReference type="PANTHER" id="PTHR47526:SF3">
    <property type="entry name" value="PHD-TYPE DOMAIN-CONTAINING PROTEIN"/>
    <property type="match status" value="1"/>
</dbReference>
<dbReference type="KEGG" id="dpx:DAPPUDRAFT_328479"/>
<evidence type="ECO:0008006" key="4">
    <source>
        <dbReference type="Google" id="ProtNLM"/>
    </source>
</evidence>
<gene>
    <name evidence="2" type="ORF">DAPPUDRAFT_328479</name>
</gene>
<feature type="compositionally biased region" description="Polar residues" evidence="1">
    <location>
        <begin position="396"/>
        <end position="411"/>
    </location>
</feature>
<dbReference type="OrthoDB" id="6505885at2759"/>
<evidence type="ECO:0000313" key="3">
    <source>
        <dbReference type="Proteomes" id="UP000000305"/>
    </source>
</evidence>
<protein>
    <recommendedName>
        <fullName evidence="4">SWIM-type domain-containing protein</fullName>
    </recommendedName>
</protein>
<name>E9HDT7_DAPPU</name>
<dbReference type="InParanoid" id="E9HDT7"/>
<keyword evidence="3" id="KW-1185">Reference proteome</keyword>
<dbReference type="EMBL" id="GL732625">
    <property type="protein sequence ID" value="EFX70114.1"/>
    <property type="molecule type" value="Genomic_DNA"/>
</dbReference>
<feature type="compositionally biased region" description="Polar residues" evidence="1">
    <location>
        <begin position="418"/>
        <end position="438"/>
    </location>
</feature>
<accession>E9HDT7</accession>
<proteinExistence type="predicted"/>
<organism evidence="2 3">
    <name type="scientific">Daphnia pulex</name>
    <name type="common">Water flea</name>
    <dbReference type="NCBI Taxonomy" id="6669"/>
    <lineage>
        <taxon>Eukaryota</taxon>
        <taxon>Metazoa</taxon>
        <taxon>Ecdysozoa</taxon>
        <taxon>Arthropoda</taxon>
        <taxon>Crustacea</taxon>
        <taxon>Branchiopoda</taxon>
        <taxon>Diplostraca</taxon>
        <taxon>Cladocera</taxon>
        <taxon>Anomopoda</taxon>
        <taxon>Daphniidae</taxon>
        <taxon>Daphnia</taxon>
    </lineage>
</organism>
<sequence>MIIQLKMDAIPYYVNGARPIAFADHAEVKQTLDGMDTAGIWAFNRSQKNTLIKLDILQCDCPYSLSKDLWEQGLQCCTIIPKIDHGDVFAYLVFSRSNLDVEKTKRAYKGLKKESKQAVTPSQAIRDTPHSLWAAIGANGCVIYAHCTCAVGLGEVCNHIGCLLLVSVYSGEIHEGKGRTEDKFTWADLSSQPGTYKKCAYSVILRTELMVQNLMCYYTCEEVKQLRDVRVKSKSHPSTRCSKALIRVPKSSWLGCYKNLDLPTNKNTPLLYAIVQTIEDGNVIHSLVLPEWISDCEKYTLYARMTQQKSSQPVYWENTKCMNNRKPKSDWLEILLKIKKRLKRLTSGLATTWEESESEKMLGVGKRKKIPSSKLQDAAALVVVKPRRGNPKKVKNTTTENEGNNQPSSSIVHRIDSGSPSVGRNNSPTGNAGSNLPNVPSMCPVHPTYRLWPPYAPNNTTTGNDGNNLPSVPIVHRGLWSPSVPTNSSTWIVTANLWSKTNNIPKQDVQDFIHRCKKIRKQDTYTHRGNTKQPVVLSERTIAPRQLKDDIQV</sequence>
<evidence type="ECO:0000256" key="1">
    <source>
        <dbReference type="SAM" id="MobiDB-lite"/>
    </source>
</evidence>
<dbReference type="PANTHER" id="PTHR47526">
    <property type="entry name" value="ATP-DEPENDENT DNA HELICASE"/>
    <property type="match status" value="1"/>
</dbReference>
<dbReference type="Proteomes" id="UP000000305">
    <property type="component" value="Unassembled WGS sequence"/>
</dbReference>
<feature type="region of interest" description="Disordered" evidence="1">
    <location>
        <begin position="386"/>
        <end position="439"/>
    </location>
</feature>
<dbReference type="AlphaFoldDB" id="E9HDT7"/>
<feature type="compositionally biased region" description="Basic residues" evidence="1">
    <location>
        <begin position="386"/>
        <end position="395"/>
    </location>
</feature>
<dbReference type="HOGENOM" id="CLU_492812_0_0_1"/>
<reference evidence="2 3" key="1">
    <citation type="journal article" date="2011" name="Science">
        <title>The ecoresponsive genome of Daphnia pulex.</title>
        <authorList>
            <person name="Colbourne J.K."/>
            <person name="Pfrender M.E."/>
            <person name="Gilbert D."/>
            <person name="Thomas W.K."/>
            <person name="Tucker A."/>
            <person name="Oakley T.H."/>
            <person name="Tokishita S."/>
            <person name="Aerts A."/>
            <person name="Arnold G.J."/>
            <person name="Basu M.K."/>
            <person name="Bauer D.J."/>
            <person name="Caceres C.E."/>
            <person name="Carmel L."/>
            <person name="Casola C."/>
            <person name="Choi J.H."/>
            <person name="Detter J.C."/>
            <person name="Dong Q."/>
            <person name="Dusheyko S."/>
            <person name="Eads B.D."/>
            <person name="Frohlich T."/>
            <person name="Geiler-Samerotte K.A."/>
            <person name="Gerlach D."/>
            <person name="Hatcher P."/>
            <person name="Jogdeo S."/>
            <person name="Krijgsveld J."/>
            <person name="Kriventseva E.V."/>
            <person name="Kultz D."/>
            <person name="Laforsch C."/>
            <person name="Lindquist E."/>
            <person name="Lopez J."/>
            <person name="Manak J.R."/>
            <person name="Muller J."/>
            <person name="Pangilinan J."/>
            <person name="Patwardhan R.P."/>
            <person name="Pitluck S."/>
            <person name="Pritham E.J."/>
            <person name="Rechtsteiner A."/>
            <person name="Rho M."/>
            <person name="Rogozin I.B."/>
            <person name="Sakarya O."/>
            <person name="Salamov A."/>
            <person name="Schaack S."/>
            <person name="Shapiro H."/>
            <person name="Shiga Y."/>
            <person name="Skalitzky C."/>
            <person name="Smith Z."/>
            <person name="Souvorov A."/>
            <person name="Sung W."/>
            <person name="Tang Z."/>
            <person name="Tsuchiya D."/>
            <person name="Tu H."/>
            <person name="Vos H."/>
            <person name="Wang M."/>
            <person name="Wolf Y.I."/>
            <person name="Yamagata H."/>
            <person name="Yamada T."/>
            <person name="Ye Y."/>
            <person name="Shaw J.R."/>
            <person name="Andrews J."/>
            <person name="Crease T.J."/>
            <person name="Tang H."/>
            <person name="Lucas S.M."/>
            <person name="Robertson H.M."/>
            <person name="Bork P."/>
            <person name="Koonin E.V."/>
            <person name="Zdobnov E.M."/>
            <person name="Grigoriev I.V."/>
            <person name="Lynch M."/>
            <person name="Boore J.L."/>
        </authorList>
    </citation>
    <scope>NUCLEOTIDE SEQUENCE [LARGE SCALE GENOMIC DNA]</scope>
</reference>
<evidence type="ECO:0000313" key="2">
    <source>
        <dbReference type="EMBL" id="EFX70114.1"/>
    </source>
</evidence>